<dbReference type="OrthoDB" id="1938621at2759"/>
<dbReference type="InterPro" id="IPR016092">
    <property type="entry name" value="ATAP"/>
</dbReference>
<evidence type="ECO:0000313" key="4">
    <source>
        <dbReference type="Proteomes" id="UP000245946"/>
    </source>
</evidence>
<dbReference type="GO" id="GO:0016226">
    <property type="term" value="P:iron-sulfur cluster assembly"/>
    <property type="evidence" value="ECO:0007669"/>
    <property type="project" value="InterPro"/>
</dbReference>
<organism evidence="3 4">
    <name type="scientific">Tilletiopsis washingtonensis</name>
    <dbReference type="NCBI Taxonomy" id="58919"/>
    <lineage>
        <taxon>Eukaryota</taxon>
        <taxon>Fungi</taxon>
        <taxon>Dikarya</taxon>
        <taxon>Basidiomycota</taxon>
        <taxon>Ustilaginomycotina</taxon>
        <taxon>Exobasidiomycetes</taxon>
        <taxon>Entylomatales</taxon>
        <taxon>Entylomatales incertae sedis</taxon>
        <taxon>Tilletiopsis</taxon>
    </lineage>
</organism>
<name>A0A316Z3W9_9BASI</name>
<dbReference type="GeneID" id="37267858"/>
<dbReference type="Gene3D" id="2.60.300.12">
    <property type="entry name" value="HesB-like domain"/>
    <property type="match status" value="1"/>
</dbReference>
<dbReference type="GO" id="GO:0005739">
    <property type="term" value="C:mitochondrion"/>
    <property type="evidence" value="ECO:0007669"/>
    <property type="project" value="TreeGrafter"/>
</dbReference>
<dbReference type="NCBIfam" id="TIGR00049">
    <property type="entry name" value="iron-sulfur cluster assembly accessory protein"/>
    <property type="match status" value="1"/>
</dbReference>
<dbReference type="SUPFAM" id="SSF89360">
    <property type="entry name" value="HesB-like domain"/>
    <property type="match status" value="1"/>
</dbReference>
<reference evidence="3 4" key="1">
    <citation type="journal article" date="2018" name="Mol. Biol. Evol.">
        <title>Broad Genomic Sampling Reveals a Smut Pathogenic Ancestry of the Fungal Clade Ustilaginomycotina.</title>
        <authorList>
            <person name="Kijpornyongpan T."/>
            <person name="Mondo S.J."/>
            <person name="Barry K."/>
            <person name="Sandor L."/>
            <person name="Lee J."/>
            <person name="Lipzen A."/>
            <person name="Pangilinan J."/>
            <person name="LaButti K."/>
            <person name="Hainaut M."/>
            <person name="Henrissat B."/>
            <person name="Grigoriev I.V."/>
            <person name="Spatafora J.W."/>
            <person name="Aime M.C."/>
        </authorList>
    </citation>
    <scope>NUCLEOTIDE SEQUENCE [LARGE SCALE GENOMIC DNA]</scope>
    <source>
        <strain evidence="3 4">MCA 4186</strain>
    </source>
</reference>
<dbReference type="InterPro" id="IPR000361">
    <property type="entry name" value="ATAP_core_dom"/>
</dbReference>
<accession>A0A316Z3W9</accession>
<dbReference type="RefSeq" id="XP_025596766.1">
    <property type="nucleotide sequence ID" value="XM_025740312.1"/>
</dbReference>
<dbReference type="Proteomes" id="UP000245946">
    <property type="component" value="Unassembled WGS sequence"/>
</dbReference>
<evidence type="ECO:0000256" key="1">
    <source>
        <dbReference type="ARBA" id="ARBA00006718"/>
    </source>
</evidence>
<evidence type="ECO:0000313" key="3">
    <source>
        <dbReference type="EMBL" id="PWN96487.1"/>
    </source>
</evidence>
<dbReference type="GO" id="GO:0051537">
    <property type="term" value="F:2 iron, 2 sulfur cluster binding"/>
    <property type="evidence" value="ECO:0007669"/>
    <property type="project" value="TreeGrafter"/>
</dbReference>
<keyword evidence="4" id="KW-1185">Reference proteome</keyword>
<dbReference type="PANTHER" id="PTHR43011">
    <property type="entry name" value="IRON-SULFUR CLUSTER ASSEMBLY 2 HOMOLOG, MITOCHONDRIAL"/>
    <property type="match status" value="1"/>
</dbReference>
<protein>
    <recommendedName>
        <fullName evidence="2">Core domain-containing protein</fullName>
    </recommendedName>
</protein>
<dbReference type="GO" id="GO:0005506">
    <property type="term" value="F:iron ion binding"/>
    <property type="evidence" value="ECO:0007669"/>
    <property type="project" value="TreeGrafter"/>
</dbReference>
<dbReference type="STRING" id="58919.A0A316Z3W9"/>
<evidence type="ECO:0000259" key="2">
    <source>
        <dbReference type="Pfam" id="PF01521"/>
    </source>
</evidence>
<gene>
    <name evidence="3" type="ORF">FA09DRAFT_299893</name>
</gene>
<dbReference type="InterPro" id="IPR035903">
    <property type="entry name" value="HesB-like_dom_sf"/>
</dbReference>
<sequence>MQTPPVQLTERAAERLAALAKREKREGIALRVEVTPGGCHGYQYRMDVEEDVNGEEDDFRFTPASHSNTHLLVDSHSLWLLKGSTIDYATELIGSQFVVQDNPQVAGAGCGCGVSFDLNVDAI</sequence>
<dbReference type="GO" id="GO:0051539">
    <property type="term" value="F:4 iron, 4 sulfur cluster binding"/>
    <property type="evidence" value="ECO:0007669"/>
    <property type="project" value="TreeGrafter"/>
</dbReference>
<proteinExistence type="inferred from homology"/>
<feature type="domain" description="Core" evidence="2">
    <location>
        <begin position="6"/>
        <end position="113"/>
    </location>
</feature>
<dbReference type="AlphaFoldDB" id="A0A316Z3W9"/>
<dbReference type="EMBL" id="KZ819299">
    <property type="protein sequence ID" value="PWN96487.1"/>
    <property type="molecule type" value="Genomic_DNA"/>
</dbReference>
<dbReference type="Pfam" id="PF01521">
    <property type="entry name" value="Fe-S_biosyn"/>
    <property type="match status" value="1"/>
</dbReference>
<comment type="similarity">
    <text evidence="1">Belongs to the HesB/IscA family.</text>
</comment>
<dbReference type="PANTHER" id="PTHR43011:SF1">
    <property type="entry name" value="IRON-SULFUR CLUSTER ASSEMBLY 2 HOMOLOG, MITOCHONDRIAL"/>
    <property type="match status" value="1"/>
</dbReference>